<organism evidence="3 4">
    <name type="scientific">Marinitenerispora sediminis</name>
    <dbReference type="NCBI Taxonomy" id="1931232"/>
    <lineage>
        <taxon>Bacteria</taxon>
        <taxon>Bacillati</taxon>
        <taxon>Actinomycetota</taxon>
        <taxon>Actinomycetes</taxon>
        <taxon>Streptosporangiales</taxon>
        <taxon>Nocardiopsidaceae</taxon>
        <taxon>Marinitenerispora</taxon>
    </lineage>
</organism>
<evidence type="ECO:0000256" key="1">
    <source>
        <dbReference type="SAM" id="MobiDB-lite"/>
    </source>
</evidence>
<feature type="compositionally biased region" description="Gly residues" evidence="1">
    <location>
        <begin position="102"/>
        <end position="134"/>
    </location>
</feature>
<dbReference type="Proteomes" id="UP000253318">
    <property type="component" value="Unassembled WGS sequence"/>
</dbReference>
<sequence>MDGLVGLLILAGLGVTGYYADDLFKMLDDDSPPVFLTGLFGLGAGVMLVLIFLGEVFGKLDGPDTWGNLGGILAICGIGVGVCLWYRMSDVGGSDPPRRGGGEGTGYSGRSSGDGGWSGDGGDGGDGGGGDGGG</sequence>
<keyword evidence="2" id="KW-0812">Transmembrane</keyword>
<evidence type="ECO:0000313" key="4">
    <source>
        <dbReference type="Proteomes" id="UP000253318"/>
    </source>
</evidence>
<dbReference type="RefSeq" id="WP_114398409.1">
    <property type="nucleotide sequence ID" value="NZ_QEIM01000072.1"/>
</dbReference>
<feature type="transmembrane region" description="Helical" evidence="2">
    <location>
        <begin position="66"/>
        <end position="88"/>
    </location>
</feature>
<feature type="region of interest" description="Disordered" evidence="1">
    <location>
        <begin position="94"/>
        <end position="134"/>
    </location>
</feature>
<name>A0A368T7A2_9ACTN</name>
<protein>
    <submittedName>
        <fullName evidence="3">Uncharacterized protein</fullName>
    </submittedName>
</protein>
<gene>
    <name evidence="3" type="ORF">DEF24_09665</name>
</gene>
<comment type="caution">
    <text evidence="3">The sequence shown here is derived from an EMBL/GenBank/DDBJ whole genome shotgun (WGS) entry which is preliminary data.</text>
</comment>
<proteinExistence type="predicted"/>
<dbReference type="EMBL" id="QEIN01000061">
    <property type="protein sequence ID" value="RCV59435.1"/>
    <property type="molecule type" value="Genomic_DNA"/>
</dbReference>
<keyword evidence="2" id="KW-0472">Membrane</keyword>
<keyword evidence="2" id="KW-1133">Transmembrane helix</keyword>
<accession>A0A368T7A2</accession>
<feature type="transmembrane region" description="Helical" evidence="2">
    <location>
        <begin position="33"/>
        <end position="54"/>
    </location>
</feature>
<evidence type="ECO:0000256" key="2">
    <source>
        <dbReference type="SAM" id="Phobius"/>
    </source>
</evidence>
<evidence type="ECO:0000313" key="3">
    <source>
        <dbReference type="EMBL" id="RCV59435.1"/>
    </source>
</evidence>
<dbReference type="AlphaFoldDB" id="A0A368T7A2"/>
<keyword evidence="4" id="KW-1185">Reference proteome</keyword>
<reference evidence="3 4" key="1">
    <citation type="submission" date="2018-04" db="EMBL/GenBank/DDBJ databases">
        <title>Novel actinobacteria from marine sediment.</title>
        <authorList>
            <person name="Ng Z.Y."/>
            <person name="Tan G.Y.A."/>
        </authorList>
    </citation>
    <scope>NUCLEOTIDE SEQUENCE [LARGE SCALE GENOMIC DNA]</scope>
    <source>
        <strain evidence="3 4">TPS81</strain>
    </source>
</reference>